<evidence type="ECO:0000313" key="5">
    <source>
        <dbReference type="EMBL" id="AKT43843.1"/>
    </source>
</evidence>
<dbReference type="RefSeq" id="WP_050435259.1">
    <property type="nucleotide sequence ID" value="NZ_CP012159.1"/>
</dbReference>
<feature type="domain" description="AMP-dependent synthetase/ligase" evidence="4">
    <location>
        <begin position="50"/>
        <end position="106"/>
    </location>
</feature>
<sequence>MTSLEHDSAEAVTLVELLRKMATEQPEEKVFSALGGDVALLPSGAMPAGVMTFGELDRAARAIAAALQRAGVKPGERAVLLYPTGVALVPALYGCLYAGVVAMPAPLSEVEGRSALAGPSRWLVSMIAACKPAIVLSGVGTLLASRAALLGVEGLEDVPWLVTEAVSPASAAGWREVAIGPDTPALLPPGVGDGAVVTHARLLGGPASLGLGRGAAGWLSGQEGSGAGGKPGLASAAPPGKARAGSSAA</sequence>
<proteinExistence type="inferred from homology"/>
<evidence type="ECO:0000256" key="3">
    <source>
        <dbReference type="SAM" id="Phobius"/>
    </source>
</evidence>
<protein>
    <recommendedName>
        <fullName evidence="4">AMP-dependent synthetase/ligase domain-containing protein</fullName>
    </recommendedName>
</protein>
<dbReference type="GO" id="GO:0005886">
    <property type="term" value="C:plasma membrane"/>
    <property type="evidence" value="ECO:0007669"/>
    <property type="project" value="TreeGrafter"/>
</dbReference>
<accession>A0A0K1ET82</accession>
<dbReference type="GO" id="GO:0070566">
    <property type="term" value="F:adenylyltransferase activity"/>
    <property type="evidence" value="ECO:0007669"/>
    <property type="project" value="TreeGrafter"/>
</dbReference>
<dbReference type="EMBL" id="CP012159">
    <property type="protein sequence ID" value="AKT43843.1"/>
    <property type="molecule type" value="Genomic_DNA"/>
</dbReference>
<reference evidence="5 6" key="1">
    <citation type="submission" date="2015-07" db="EMBL/GenBank/DDBJ databases">
        <title>Genome analysis of myxobacterium Chondromyces crocatus Cm c5 reveals a high potential for natural compound synthesis and the genetic basis for the loss of fruiting body formation.</title>
        <authorList>
            <person name="Zaburannyi N."/>
            <person name="Bunk B."/>
            <person name="Maier J."/>
            <person name="Overmann J."/>
            <person name="Mueller R."/>
        </authorList>
    </citation>
    <scope>NUCLEOTIDE SEQUENCE [LARGE SCALE GENOMIC DNA]</scope>
    <source>
        <strain evidence="5 6">Cm c5</strain>
    </source>
</reference>
<dbReference type="AlphaFoldDB" id="A0A0K1ET82"/>
<dbReference type="Proteomes" id="UP000067626">
    <property type="component" value="Chromosome"/>
</dbReference>
<dbReference type="KEGG" id="ccro:CMC5_080800"/>
<feature type="region of interest" description="Disordered" evidence="2">
    <location>
        <begin position="220"/>
        <end position="249"/>
    </location>
</feature>
<dbReference type="InterPro" id="IPR000873">
    <property type="entry name" value="AMP-dep_synth/lig_dom"/>
</dbReference>
<dbReference type="PANTHER" id="PTHR22754">
    <property type="entry name" value="DISCO-INTERACTING PROTEIN 2 DIP2 -RELATED"/>
    <property type="match status" value="1"/>
</dbReference>
<dbReference type="Pfam" id="PF00501">
    <property type="entry name" value="AMP-binding"/>
    <property type="match status" value="1"/>
</dbReference>
<dbReference type="InterPro" id="IPR042099">
    <property type="entry name" value="ANL_N_sf"/>
</dbReference>
<gene>
    <name evidence="5" type="ORF">CMC5_080800</name>
</gene>
<dbReference type="SUPFAM" id="SSF56801">
    <property type="entry name" value="Acetyl-CoA synthetase-like"/>
    <property type="match status" value="1"/>
</dbReference>
<dbReference type="STRING" id="52.CMC5_080800"/>
<dbReference type="PANTHER" id="PTHR22754:SF32">
    <property type="entry name" value="DISCO-INTERACTING PROTEIN 2"/>
    <property type="match status" value="1"/>
</dbReference>
<keyword evidence="3" id="KW-0812">Transmembrane</keyword>
<evidence type="ECO:0000256" key="2">
    <source>
        <dbReference type="SAM" id="MobiDB-lite"/>
    </source>
</evidence>
<name>A0A0K1ET82_CHOCO</name>
<evidence type="ECO:0000259" key="4">
    <source>
        <dbReference type="Pfam" id="PF00501"/>
    </source>
</evidence>
<keyword evidence="3" id="KW-1133">Transmembrane helix</keyword>
<keyword evidence="6" id="KW-1185">Reference proteome</keyword>
<dbReference type="Gene3D" id="3.40.50.12780">
    <property type="entry name" value="N-terminal domain of ligase-like"/>
    <property type="match status" value="1"/>
</dbReference>
<keyword evidence="3" id="KW-0472">Membrane</keyword>
<feature type="transmembrane region" description="Helical" evidence="3">
    <location>
        <begin position="79"/>
        <end position="102"/>
    </location>
</feature>
<dbReference type="GO" id="GO:0006633">
    <property type="term" value="P:fatty acid biosynthetic process"/>
    <property type="evidence" value="ECO:0007669"/>
    <property type="project" value="TreeGrafter"/>
</dbReference>
<evidence type="ECO:0000256" key="1">
    <source>
        <dbReference type="ARBA" id="ARBA00006432"/>
    </source>
</evidence>
<comment type="similarity">
    <text evidence="1">Belongs to the ATP-dependent AMP-binding enzyme family.</text>
</comment>
<feature type="transmembrane region" description="Helical" evidence="3">
    <location>
        <begin position="122"/>
        <end position="144"/>
    </location>
</feature>
<organism evidence="5 6">
    <name type="scientific">Chondromyces crocatus</name>
    <dbReference type="NCBI Taxonomy" id="52"/>
    <lineage>
        <taxon>Bacteria</taxon>
        <taxon>Pseudomonadati</taxon>
        <taxon>Myxococcota</taxon>
        <taxon>Polyangia</taxon>
        <taxon>Polyangiales</taxon>
        <taxon>Polyangiaceae</taxon>
        <taxon>Chondromyces</taxon>
    </lineage>
</organism>
<evidence type="ECO:0000313" key="6">
    <source>
        <dbReference type="Proteomes" id="UP000067626"/>
    </source>
</evidence>
<dbReference type="PATRIC" id="fig|52.7.peg.8884"/>